<gene>
    <name evidence="1" type="ORF">ONZ43_g4032</name>
</gene>
<reference evidence="1" key="1">
    <citation type="submission" date="2022-11" db="EMBL/GenBank/DDBJ databases">
        <title>Genome Sequence of Nemania bipapillata.</title>
        <authorList>
            <person name="Buettner E."/>
        </authorList>
    </citation>
    <scope>NUCLEOTIDE SEQUENCE</scope>
    <source>
        <strain evidence="1">CP14</strain>
    </source>
</reference>
<dbReference type="Proteomes" id="UP001153334">
    <property type="component" value="Unassembled WGS sequence"/>
</dbReference>
<evidence type="ECO:0000313" key="2">
    <source>
        <dbReference type="Proteomes" id="UP001153334"/>
    </source>
</evidence>
<organism evidence="1 2">
    <name type="scientific">Nemania bipapillata</name>
    <dbReference type="NCBI Taxonomy" id="110536"/>
    <lineage>
        <taxon>Eukaryota</taxon>
        <taxon>Fungi</taxon>
        <taxon>Dikarya</taxon>
        <taxon>Ascomycota</taxon>
        <taxon>Pezizomycotina</taxon>
        <taxon>Sordariomycetes</taxon>
        <taxon>Xylariomycetidae</taxon>
        <taxon>Xylariales</taxon>
        <taxon>Xylariaceae</taxon>
        <taxon>Nemania</taxon>
    </lineage>
</organism>
<name>A0ACC2ISU6_9PEZI</name>
<sequence length="192" mass="19899">MRASTTVSLLLSTSAYLAPASALSLPSQRDLDPRLEGKRAPHVTASLDLGDLDKRRVVDYCIEDPARSGVCVALSGVVSAVAFGIASLVKADSDAQDCSTHTGTADNVTWSVYAEGQHCDTTAQLGTIAGAITNYLRAQGSNVCGVHCIRLTHGGTWEGYVTLAANGESISNYYCGSAFQFGSCGSGGESDV</sequence>
<proteinExistence type="predicted"/>
<keyword evidence="2" id="KW-1185">Reference proteome</keyword>
<protein>
    <submittedName>
        <fullName evidence="1">Uncharacterized protein</fullName>
    </submittedName>
</protein>
<comment type="caution">
    <text evidence="1">The sequence shown here is derived from an EMBL/GenBank/DDBJ whole genome shotgun (WGS) entry which is preliminary data.</text>
</comment>
<accession>A0ACC2ISU6</accession>
<evidence type="ECO:0000313" key="1">
    <source>
        <dbReference type="EMBL" id="KAJ8118252.1"/>
    </source>
</evidence>
<dbReference type="EMBL" id="JAPESX010001026">
    <property type="protein sequence ID" value="KAJ8118252.1"/>
    <property type="molecule type" value="Genomic_DNA"/>
</dbReference>